<name>A0ABP9TSE2_9MICC</name>
<dbReference type="SUPFAM" id="SSF89082">
    <property type="entry name" value="Antibiotic binding domain of TipA-like multidrug resistance regulators"/>
    <property type="match status" value="1"/>
</dbReference>
<dbReference type="InterPro" id="IPR036244">
    <property type="entry name" value="TipA-like_antibiotic-bd"/>
</dbReference>
<organism evidence="2 3">
    <name type="scientific">Paeniglutamicibacter antarcticus</name>
    <dbReference type="NCBI Taxonomy" id="494023"/>
    <lineage>
        <taxon>Bacteria</taxon>
        <taxon>Bacillati</taxon>
        <taxon>Actinomycetota</taxon>
        <taxon>Actinomycetes</taxon>
        <taxon>Micrococcales</taxon>
        <taxon>Micrococcaceae</taxon>
        <taxon>Paeniglutamicibacter</taxon>
    </lineage>
</organism>
<evidence type="ECO:0000259" key="1">
    <source>
        <dbReference type="Pfam" id="PF07739"/>
    </source>
</evidence>
<dbReference type="InterPro" id="IPR012925">
    <property type="entry name" value="TipAS_dom"/>
</dbReference>
<sequence length="165" mass="18731">MHAIVETIERTVGDLTANRHMDPEDFFRGLHQDRSHLRKQLEHRLGPDADGVFIAAEAATDGWEVTDYELEATRSRELLRRMADLMHHGTIPTDANAQRLIDEHHNSIVRFWVPNKASYSALADLYLNDDQQHSWIASVDPALPPWLATAMKTHASRLPSGNFDS</sequence>
<evidence type="ECO:0000313" key="2">
    <source>
        <dbReference type="EMBL" id="GAA5228688.1"/>
    </source>
</evidence>
<dbReference type="Pfam" id="PF07739">
    <property type="entry name" value="TipAS"/>
    <property type="match status" value="1"/>
</dbReference>
<dbReference type="EMBL" id="BAABLK010000087">
    <property type="protein sequence ID" value="GAA5228688.1"/>
    <property type="molecule type" value="Genomic_DNA"/>
</dbReference>
<proteinExistence type="predicted"/>
<dbReference type="Proteomes" id="UP001501257">
    <property type="component" value="Unassembled WGS sequence"/>
</dbReference>
<protein>
    <recommendedName>
        <fullName evidence="1">TipAS antibiotic-recognition domain-containing protein</fullName>
    </recommendedName>
</protein>
<dbReference type="Gene3D" id="1.10.490.50">
    <property type="entry name" value="Antibiotic binding domain of TipA-like multidrug resistance regulators"/>
    <property type="match status" value="1"/>
</dbReference>
<gene>
    <name evidence="2" type="ORF">GCM10025778_32270</name>
</gene>
<accession>A0ABP9TSE2</accession>
<comment type="caution">
    <text evidence="2">The sequence shown here is derived from an EMBL/GenBank/DDBJ whole genome shotgun (WGS) entry which is preliminary data.</text>
</comment>
<keyword evidence="3" id="KW-1185">Reference proteome</keyword>
<feature type="domain" description="TipAS antibiotic-recognition" evidence="1">
    <location>
        <begin position="55"/>
        <end position="153"/>
    </location>
</feature>
<reference evidence="3" key="1">
    <citation type="journal article" date="2019" name="Int. J. Syst. Evol. Microbiol.">
        <title>The Global Catalogue of Microorganisms (GCM) 10K type strain sequencing project: providing services to taxonomists for standard genome sequencing and annotation.</title>
        <authorList>
            <consortium name="The Broad Institute Genomics Platform"/>
            <consortium name="The Broad Institute Genome Sequencing Center for Infectious Disease"/>
            <person name="Wu L."/>
            <person name="Ma J."/>
        </authorList>
    </citation>
    <scope>NUCLEOTIDE SEQUENCE [LARGE SCALE GENOMIC DNA]</scope>
    <source>
        <strain evidence="3">JCM 18952</strain>
    </source>
</reference>
<evidence type="ECO:0000313" key="3">
    <source>
        <dbReference type="Proteomes" id="UP001501257"/>
    </source>
</evidence>